<keyword evidence="1" id="KW-0233">DNA recombination</keyword>
<gene>
    <name evidence="4" type="ORF">HU737_018250</name>
    <name evidence="3" type="ORF">HU737_05790</name>
</gene>
<dbReference type="GO" id="GO:0015074">
    <property type="term" value="P:DNA integration"/>
    <property type="evidence" value="ECO:0007669"/>
    <property type="project" value="InterPro"/>
</dbReference>
<dbReference type="Proteomes" id="UP000599879">
    <property type="component" value="Unassembled WGS sequence"/>
</dbReference>
<evidence type="ECO:0000259" key="2">
    <source>
        <dbReference type="Pfam" id="PF00589"/>
    </source>
</evidence>
<dbReference type="AlphaFoldDB" id="A0A923JUK7"/>
<dbReference type="RefSeq" id="WP_186553753.1">
    <property type="nucleotide sequence ID" value="NZ_JABWRE020000001.1"/>
</dbReference>
<reference evidence="3" key="2">
    <citation type="submission" date="2020-07" db="EMBL/GenBank/DDBJ databases">
        <authorList>
            <person name="Lood C."/>
            <person name="Girard L."/>
        </authorList>
    </citation>
    <scope>NUCLEOTIDE SEQUENCE</scope>
    <source>
        <strain evidence="3">SWRI10</strain>
    </source>
</reference>
<proteinExistence type="predicted"/>
<feature type="domain" description="Tyr recombinase" evidence="2">
    <location>
        <begin position="190"/>
        <end position="357"/>
    </location>
</feature>
<dbReference type="GO" id="GO:0006310">
    <property type="term" value="P:DNA recombination"/>
    <property type="evidence" value="ECO:0007669"/>
    <property type="project" value="UniProtKB-KW"/>
</dbReference>
<dbReference type="InterPro" id="IPR002104">
    <property type="entry name" value="Integrase_catalytic"/>
</dbReference>
<dbReference type="EMBL" id="JABWRE010000003">
    <property type="protein sequence ID" value="MBC3440181.1"/>
    <property type="molecule type" value="Genomic_DNA"/>
</dbReference>
<dbReference type="SUPFAM" id="SSF56349">
    <property type="entry name" value="DNA breaking-rejoining enzymes"/>
    <property type="match status" value="1"/>
</dbReference>
<organism evidence="3">
    <name type="scientific">Pseudomonas urmiensis</name>
    <dbReference type="NCBI Taxonomy" id="2745493"/>
    <lineage>
        <taxon>Bacteria</taxon>
        <taxon>Pseudomonadati</taxon>
        <taxon>Pseudomonadota</taxon>
        <taxon>Gammaproteobacteria</taxon>
        <taxon>Pseudomonadales</taxon>
        <taxon>Pseudomonadaceae</taxon>
        <taxon>Pseudomonas</taxon>
    </lineage>
</organism>
<dbReference type="GO" id="GO:0003677">
    <property type="term" value="F:DNA binding"/>
    <property type="evidence" value="ECO:0007669"/>
    <property type="project" value="InterPro"/>
</dbReference>
<dbReference type="EMBL" id="JABWRE020000001">
    <property type="protein sequence ID" value="MBV4537914.1"/>
    <property type="molecule type" value="Genomic_DNA"/>
</dbReference>
<dbReference type="Gene3D" id="1.10.443.10">
    <property type="entry name" value="Intergrase catalytic core"/>
    <property type="match status" value="1"/>
</dbReference>
<evidence type="ECO:0000313" key="3">
    <source>
        <dbReference type="EMBL" id="MBC3440181.1"/>
    </source>
</evidence>
<protein>
    <submittedName>
        <fullName evidence="3">Site-specific integrase</fullName>
    </submittedName>
</protein>
<reference evidence="4" key="3">
    <citation type="submission" date="2021-06" db="EMBL/GenBank/DDBJ databases">
        <title>Updating the genus Pseudomonas: Description of 43 new species and partition of the Pseudomonas putida group.</title>
        <authorList>
            <person name="Girard L."/>
            <person name="Lood C."/>
            <person name="Vandamme P."/>
            <person name="Rokni-Zadeh H."/>
            <person name="Van Noort V."/>
            <person name="Hofte M."/>
            <person name="Lavigne R."/>
            <person name="De Mot R."/>
        </authorList>
    </citation>
    <scope>NUCLEOTIDE SEQUENCE</scope>
    <source>
        <strain evidence="4">SWRI10</strain>
    </source>
</reference>
<evidence type="ECO:0000256" key="1">
    <source>
        <dbReference type="ARBA" id="ARBA00023172"/>
    </source>
</evidence>
<name>A0A923JUK7_9PSED</name>
<dbReference type="CDD" id="cd00397">
    <property type="entry name" value="DNA_BRE_C"/>
    <property type="match status" value="1"/>
</dbReference>
<dbReference type="Pfam" id="PF00589">
    <property type="entry name" value="Phage_integrase"/>
    <property type="match status" value="1"/>
</dbReference>
<accession>A0A923JUK7</accession>
<comment type="caution">
    <text evidence="3">The sequence shown here is derived from an EMBL/GenBank/DDBJ whole genome shotgun (WGS) entry which is preliminary data.</text>
</comment>
<reference evidence="3" key="1">
    <citation type="journal article" date="2020" name="Microorganisms">
        <title>Reliable Identification of Environmental Pseudomonas Isolates Using the rpoD Gene.</title>
        <authorList>
            <consortium name="The Broad Institute Genome Sequencing Platform"/>
            <person name="Girard L."/>
            <person name="Lood C."/>
            <person name="Rokni-Zadeh H."/>
            <person name="van Noort V."/>
            <person name="Lavigne R."/>
            <person name="De Mot R."/>
        </authorList>
    </citation>
    <scope>NUCLEOTIDE SEQUENCE</scope>
    <source>
        <strain evidence="3">SWRI10</strain>
    </source>
</reference>
<dbReference type="InterPro" id="IPR011010">
    <property type="entry name" value="DNA_brk_join_enz"/>
</dbReference>
<evidence type="ECO:0000313" key="4">
    <source>
        <dbReference type="EMBL" id="MBV4537914.1"/>
    </source>
</evidence>
<dbReference type="InterPro" id="IPR013762">
    <property type="entry name" value="Integrase-like_cat_sf"/>
</dbReference>
<sequence length="488" mass="55584">MSIEMDEFGDYRDDLGTLYVKSGKRQPVFVKVEESVIQGRWRRVNCKLDLTGLELPKCIVTAAYQFAISRLETCVPTVLIGMDKLMRNLAANWKSGWLDFSSLSLPQLIMLLAEYRKDLKTHFRKFYMYCAIHGFCGADESFAIELEALTFSSAKPMLAVLQWHETKGAMTAAEQEVVRTEMINKKMGETITETTSRLYTWILFETLKRPSQVGDIESDALWRPSSSNDSQYFLRIPKAKYQAGQSDEMWPITRGLAHAIVEYSAHDFVRMAQKETGYLLVSSVFGFRSRLGVNLNKWFKARKIISPRTLKPLVITPYRIRHTGATQMAMLGASAHEIQYILEHRTPYAVQVYIDSLASELCPLIDQVGRRLGGLFSSLNDFFFQGAISSEGKGAPILIPSSEQPAVVGGCSKKTTCNKHPFFQCYNGCRYFLAWREADHTRSLSYLEGELERWRVSEGRNERSKVIKDLEQVYRSVLDVVERIKKGG</sequence>